<proteinExistence type="inferred from homology"/>
<dbReference type="GO" id="GO:0042956">
    <property type="term" value="P:maltodextrin transmembrane transport"/>
    <property type="evidence" value="ECO:0007669"/>
    <property type="project" value="TreeGrafter"/>
</dbReference>
<dbReference type="PANTHER" id="PTHR30061:SF50">
    <property type="entry name" value="MALTOSE_MALTODEXTRIN-BINDING PERIPLASMIC PROTEIN"/>
    <property type="match status" value="1"/>
</dbReference>
<evidence type="ECO:0000313" key="7">
    <source>
        <dbReference type="Proteomes" id="UP000824238"/>
    </source>
</evidence>
<evidence type="ECO:0000256" key="2">
    <source>
        <dbReference type="ARBA" id="ARBA00022448"/>
    </source>
</evidence>
<evidence type="ECO:0000256" key="3">
    <source>
        <dbReference type="ARBA" id="ARBA00022729"/>
    </source>
</evidence>
<evidence type="ECO:0000256" key="4">
    <source>
        <dbReference type="SAM" id="MobiDB-lite"/>
    </source>
</evidence>
<reference evidence="6" key="2">
    <citation type="journal article" date="2021" name="PeerJ">
        <title>Extensive microbial diversity within the chicken gut microbiome revealed by metagenomics and culture.</title>
        <authorList>
            <person name="Gilroy R."/>
            <person name="Ravi A."/>
            <person name="Getino M."/>
            <person name="Pursley I."/>
            <person name="Horton D.L."/>
            <person name="Alikhan N.F."/>
            <person name="Baker D."/>
            <person name="Gharbi K."/>
            <person name="Hall N."/>
            <person name="Watson M."/>
            <person name="Adriaenssens E.M."/>
            <person name="Foster-Nyarko E."/>
            <person name="Jarju S."/>
            <person name="Secka A."/>
            <person name="Antonio M."/>
            <person name="Oren A."/>
            <person name="Chaudhuri R.R."/>
            <person name="La Ragione R."/>
            <person name="Hildebrand F."/>
            <person name="Pallen M.J."/>
        </authorList>
    </citation>
    <scope>NUCLEOTIDE SEQUENCE</scope>
    <source>
        <strain evidence="6">ChiGjej3B3-7149</strain>
    </source>
</reference>
<feature type="region of interest" description="Disordered" evidence="4">
    <location>
        <begin position="27"/>
        <end position="54"/>
    </location>
</feature>
<dbReference type="GO" id="GO:0055052">
    <property type="term" value="C:ATP-binding cassette (ABC) transporter complex, substrate-binding subunit-containing"/>
    <property type="evidence" value="ECO:0007669"/>
    <property type="project" value="TreeGrafter"/>
</dbReference>
<sequence>MKKVKKTLALLLAAMMLLALAACGGPAPAPTEPPPADTSDGGDVPPADSGDAEVVPEEGASLKLWFDNDNYNEKIVELWNAKYPDIPLTVENVGTTDSRTKIELDGPTGMGADVFVQAHDGVAISAQSGNILEIDLFSDEIRSEFVENAINAVSYDGKIYAFPLSMKTIVMFYNKALVDTPVDTWAEMKEFAAEFNDPAQNKFACLWQAVEPYYAHGFLGGYGYDLFGPTHDDPDQLGWDSAEAAEGLAFYKTLQEDVYPVASADATWDAMNTMFSSGAAPYVITGPWSIADFTNAGIDFGIAPLPKMDNGVRPKTLSTVDTVCVSAYTQYPKAAMLLAQFIATDPDCLQLLYETRNELSASIEGQKLDFYANDPFMSSIAVAVNDALPQPYIPEMSNVWAPYQKAVIAVWDGLQTPEEALAAASEEFYSSLVVTE</sequence>
<dbReference type="GO" id="GO:0015768">
    <property type="term" value="P:maltose transport"/>
    <property type="evidence" value="ECO:0007669"/>
    <property type="project" value="TreeGrafter"/>
</dbReference>
<evidence type="ECO:0000256" key="5">
    <source>
        <dbReference type="SAM" id="SignalP"/>
    </source>
</evidence>
<gene>
    <name evidence="6" type="ORF">IAD36_09090</name>
</gene>
<comment type="similarity">
    <text evidence="1">Belongs to the bacterial solute-binding protein 1 family.</text>
</comment>
<dbReference type="AlphaFoldDB" id="A0A9D1IZT6"/>
<feature type="compositionally biased region" description="Pro residues" evidence="4">
    <location>
        <begin position="27"/>
        <end position="36"/>
    </location>
</feature>
<reference evidence="6" key="1">
    <citation type="submission" date="2020-10" db="EMBL/GenBank/DDBJ databases">
        <authorList>
            <person name="Gilroy R."/>
        </authorList>
    </citation>
    <scope>NUCLEOTIDE SEQUENCE</scope>
    <source>
        <strain evidence="6">ChiGjej3B3-7149</strain>
    </source>
</reference>
<comment type="caution">
    <text evidence="6">The sequence shown here is derived from an EMBL/GenBank/DDBJ whole genome shotgun (WGS) entry which is preliminary data.</text>
</comment>
<feature type="chain" id="PRO_5039051770" evidence="5">
    <location>
        <begin position="22"/>
        <end position="436"/>
    </location>
</feature>
<dbReference type="InterPro" id="IPR006059">
    <property type="entry name" value="SBP"/>
</dbReference>
<keyword evidence="2" id="KW-0813">Transport</keyword>
<dbReference type="SUPFAM" id="SSF53850">
    <property type="entry name" value="Periplasmic binding protein-like II"/>
    <property type="match status" value="1"/>
</dbReference>
<protein>
    <submittedName>
        <fullName evidence="6">Maltose ABC transporter substrate-binding protein</fullName>
    </submittedName>
</protein>
<dbReference type="PROSITE" id="PS51257">
    <property type="entry name" value="PROKAR_LIPOPROTEIN"/>
    <property type="match status" value="1"/>
</dbReference>
<dbReference type="PANTHER" id="PTHR30061">
    <property type="entry name" value="MALTOSE-BINDING PERIPLASMIC PROTEIN"/>
    <property type="match status" value="1"/>
</dbReference>
<dbReference type="Gene3D" id="3.40.190.10">
    <property type="entry name" value="Periplasmic binding protein-like II"/>
    <property type="match status" value="2"/>
</dbReference>
<evidence type="ECO:0000256" key="1">
    <source>
        <dbReference type="ARBA" id="ARBA00008520"/>
    </source>
</evidence>
<accession>A0A9D1IZT6</accession>
<dbReference type="Pfam" id="PF13416">
    <property type="entry name" value="SBP_bac_8"/>
    <property type="match status" value="1"/>
</dbReference>
<dbReference type="EMBL" id="DVHH01000219">
    <property type="protein sequence ID" value="HIR55732.1"/>
    <property type="molecule type" value="Genomic_DNA"/>
</dbReference>
<dbReference type="Proteomes" id="UP000824238">
    <property type="component" value="Unassembled WGS sequence"/>
</dbReference>
<organism evidence="6 7">
    <name type="scientific">Candidatus Scatomorpha intestinigallinarum</name>
    <dbReference type="NCBI Taxonomy" id="2840923"/>
    <lineage>
        <taxon>Bacteria</taxon>
        <taxon>Bacillati</taxon>
        <taxon>Bacillota</taxon>
        <taxon>Clostridia</taxon>
        <taxon>Eubacteriales</taxon>
        <taxon>Candidatus Scatomorpha</taxon>
    </lineage>
</organism>
<evidence type="ECO:0000313" key="6">
    <source>
        <dbReference type="EMBL" id="HIR55732.1"/>
    </source>
</evidence>
<feature type="signal peptide" evidence="5">
    <location>
        <begin position="1"/>
        <end position="21"/>
    </location>
</feature>
<keyword evidence="3 5" id="KW-0732">Signal</keyword>
<name>A0A9D1IZT6_9FIRM</name>
<dbReference type="GO" id="GO:1901982">
    <property type="term" value="F:maltose binding"/>
    <property type="evidence" value="ECO:0007669"/>
    <property type="project" value="TreeGrafter"/>
</dbReference>
<dbReference type="CDD" id="cd13586">
    <property type="entry name" value="PBP2_Maltose_binding_like"/>
    <property type="match status" value="1"/>
</dbReference>